<reference evidence="2 3" key="1">
    <citation type="journal article" date="2023" name="IMA Fungus">
        <title>Comparative genomic study of the Penicillium genus elucidates a diverse pangenome and 15 lateral gene transfer events.</title>
        <authorList>
            <person name="Petersen C."/>
            <person name="Sorensen T."/>
            <person name="Nielsen M.R."/>
            <person name="Sondergaard T.E."/>
            <person name="Sorensen J.L."/>
            <person name="Fitzpatrick D.A."/>
            <person name="Frisvad J.C."/>
            <person name="Nielsen K.L."/>
        </authorList>
    </citation>
    <scope>NUCLEOTIDE SEQUENCE [LARGE SCALE GENOMIC DNA]</scope>
    <source>
        <strain evidence="2 3">IBT 35679</strain>
    </source>
</reference>
<dbReference type="Proteomes" id="UP001220324">
    <property type="component" value="Unassembled WGS sequence"/>
</dbReference>
<keyword evidence="1" id="KW-0812">Transmembrane</keyword>
<keyword evidence="1" id="KW-0472">Membrane</keyword>
<accession>A0AAD6CI17</accession>
<feature type="transmembrane region" description="Helical" evidence="1">
    <location>
        <begin position="20"/>
        <end position="41"/>
    </location>
</feature>
<keyword evidence="3" id="KW-1185">Reference proteome</keyword>
<dbReference type="AlphaFoldDB" id="A0AAD6CI17"/>
<protein>
    <submittedName>
        <fullName evidence="2">Uncharacterized protein</fullName>
    </submittedName>
</protein>
<keyword evidence="1" id="KW-1133">Transmembrane helix</keyword>
<sequence>MAWPLRWSALRETWENTGDSAFGFFIISLMLSSLESLMASLHTAQVARHTLSEPDIPAPHKLASAW</sequence>
<comment type="caution">
    <text evidence="2">The sequence shown here is derived from an EMBL/GenBank/DDBJ whole genome shotgun (WGS) entry which is preliminary data.</text>
</comment>
<evidence type="ECO:0000256" key="1">
    <source>
        <dbReference type="SAM" id="Phobius"/>
    </source>
</evidence>
<organism evidence="2 3">
    <name type="scientific">Penicillium frequentans</name>
    <dbReference type="NCBI Taxonomy" id="3151616"/>
    <lineage>
        <taxon>Eukaryota</taxon>
        <taxon>Fungi</taxon>
        <taxon>Dikarya</taxon>
        <taxon>Ascomycota</taxon>
        <taxon>Pezizomycotina</taxon>
        <taxon>Eurotiomycetes</taxon>
        <taxon>Eurotiomycetidae</taxon>
        <taxon>Eurotiales</taxon>
        <taxon>Aspergillaceae</taxon>
        <taxon>Penicillium</taxon>
    </lineage>
</organism>
<dbReference type="EMBL" id="JAQIZZ010000010">
    <property type="protein sequence ID" value="KAJ5522997.1"/>
    <property type="molecule type" value="Genomic_DNA"/>
</dbReference>
<proteinExistence type="predicted"/>
<name>A0AAD6CI17_9EURO</name>
<evidence type="ECO:0000313" key="3">
    <source>
        <dbReference type="Proteomes" id="UP001220324"/>
    </source>
</evidence>
<evidence type="ECO:0000313" key="2">
    <source>
        <dbReference type="EMBL" id="KAJ5522997.1"/>
    </source>
</evidence>
<gene>
    <name evidence="2" type="ORF">N7494_013183</name>
</gene>